<accession>A0A2K3JYU0</accession>
<protein>
    <submittedName>
        <fullName evidence="1">Uncharacterized protein</fullName>
    </submittedName>
</protein>
<gene>
    <name evidence="1" type="ORF">L195_g051313</name>
</gene>
<dbReference type="Proteomes" id="UP000236291">
    <property type="component" value="Unassembled WGS sequence"/>
</dbReference>
<sequence>MRGKAADGDVGERRIDRLSLEIKWETKRD</sequence>
<reference evidence="1 2" key="2">
    <citation type="journal article" date="2017" name="Front. Plant Sci.">
        <title>Gene Classification and Mining of Molecular Markers Useful in Red Clover (Trifolium pratense) Breeding.</title>
        <authorList>
            <person name="Istvanek J."/>
            <person name="Dluhosova J."/>
            <person name="Dluhos P."/>
            <person name="Patkova L."/>
            <person name="Nedelnik J."/>
            <person name="Repkova J."/>
        </authorList>
    </citation>
    <scope>NUCLEOTIDE SEQUENCE [LARGE SCALE GENOMIC DNA]</scope>
    <source>
        <strain evidence="2">cv. Tatra</strain>
        <tissue evidence="1">Young leaves</tissue>
    </source>
</reference>
<comment type="caution">
    <text evidence="1">The sequence shown here is derived from an EMBL/GenBank/DDBJ whole genome shotgun (WGS) entry which is preliminary data.</text>
</comment>
<organism evidence="1 2">
    <name type="scientific">Trifolium pratense</name>
    <name type="common">Red clover</name>
    <dbReference type="NCBI Taxonomy" id="57577"/>
    <lineage>
        <taxon>Eukaryota</taxon>
        <taxon>Viridiplantae</taxon>
        <taxon>Streptophyta</taxon>
        <taxon>Embryophyta</taxon>
        <taxon>Tracheophyta</taxon>
        <taxon>Spermatophyta</taxon>
        <taxon>Magnoliopsida</taxon>
        <taxon>eudicotyledons</taxon>
        <taxon>Gunneridae</taxon>
        <taxon>Pentapetalae</taxon>
        <taxon>rosids</taxon>
        <taxon>fabids</taxon>
        <taxon>Fabales</taxon>
        <taxon>Fabaceae</taxon>
        <taxon>Papilionoideae</taxon>
        <taxon>50 kb inversion clade</taxon>
        <taxon>NPAAA clade</taxon>
        <taxon>Hologalegina</taxon>
        <taxon>IRL clade</taxon>
        <taxon>Trifolieae</taxon>
        <taxon>Trifolium</taxon>
    </lineage>
</organism>
<evidence type="ECO:0000313" key="2">
    <source>
        <dbReference type="Proteomes" id="UP000236291"/>
    </source>
</evidence>
<evidence type="ECO:0000313" key="1">
    <source>
        <dbReference type="EMBL" id="PNX59233.1"/>
    </source>
</evidence>
<dbReference type="AlphaFoldDB" id="A0A2K3JYU0"/>
<dbReference type="EMBL" id="ASHM01080265">
    <property type="protein sequence ID" value="PNX59233.1"/>
    <property type="molecule type" value="Genomic_DNA"/>
</dbReference>
<proteinExistence type="predicted"/>
<name>A0A2K3JYU0_TRIPR</name>
<feature type="non-terminal residue" evidence="1">
    <location>
        <position position="29"/>
    </location>
</feature>
<reference evidence="1 2" key="1">
    <citation type="journal article" date="2014" name="Am. J. Bot.">
        <title>Genome assembly and annotation for red clover (Trifolium pratense; Fabaceae).</title>
        <authorList>
            <person name="Istvanek J."/>
            <person name="Jaros M."/>
            <person name="Krenek A."/>
            <person name="Repkova J."/>
        </authorList>
    </citation>
    <scope>NUCLEOTIDE SEQUENCE [LARGE SCALE GENOMIC DNA]</scope>
    <source>
        <strain evidence="2">cv. Tatra</strain>
        <tissue evidence="1">Young leaves</tissue>
    </source>
</reference>